<gene>
    <name evidence="12" type="ORF">AWOD_II_0036</name>
</gene>
<dbReference type="GeneID" id="28542283"/>
<evidence type="ECO:0000256" key="1">
    <source>
        <dbReference type="ARBA" id="ARBA00004383"/>
    </source>
</evidence>
<evidence type="ECO:0000313" key="12">
    <source>
        <dbReference type="EMBL" id="CED56695.1"/>
    </source>
</evidence>
<evidence type="ECO:0000313" key="13">
    <source>
        <dbReference type="Proteomes" id="UP000032427"/>
    </source>
</evidence>
<evidence type="ECO:0000256" key="4">
    <source>
        <dbReference type="ARBA" id="ARBA00022475"/>
    </source>
</evidence>
<comment type="similarity">
    <text evidence="2">Belongs to the TonB family.</text>
</comment>
<dbReference type="Gene3D" id="3.30.2420.10">
    <property type="entry name" value="TonB"/>
    <property type="match status" value="1"/>
</dbReference>
<dbReference type="InterPro" id="IPR051045">
    <property type="entry name" value="TonB-dependent_transducer"/>
</dbReference>
<keyword evidence="8 10" id="KW-1133">Transmembrane helix</keyword>
<feature type="transmembrane region" description="Helical" evidence="10">
    <location>
        <begin position="12"/>
        <end position="35"/>
    </location>
</feature>
<dbReference type="SUPFAM" id="SSF74653">
    <property type="entry name" value="TolA/TonB C-terminal domain"/>
    <property type="match status" value="1"/>
</dbReference>
<keyword evidence="6 10" id="KW-0812">Transmembrane</keyword>
<evidence type="ECO:0000256" key="2">
    <source>
        <dbReference type="ARBA" id="ARBA00006555"/>
    </source>
</evidence>
<dbReference type="GO" id="GO:0055085">
    <property type="term" value="P:transmembrane transport"/>
    <property type="evidence" value="ECO:0007669"/>
    <property type="project" value="InterPro"/>
</dbReference>
<dbReference type="STRING" id="80852.AWOD_II_0036"/>
<dbReference type="KEGG" id="awd:AWOD_II_0036"/>
<dbReference type="OrthoDB" id="1628901at2"/>
<sequence>MLLSLPKNSKSQLFMVGGLSIAVNIGLAYMLYLVITPSHSVTVLNNIPAYTARTVERKEKSKPKKVELIVAADAPNSAPAKPTIVNFSIPEMDSAVVLPDIVFSPDIELSINPTFEFDVREIGTKNGSPIQSQVVFAKPTYQVPPKYPNKAKRNGIEGHVILELLVNEKGIPMQHRVIEEKPEGVFLRSSLRSVMRWKFVPPKTDQQWQQVTLNYSLEK</sequence>
<dbReference type="HOGENOM" id="CLU_1259254_0_0_6"/>
<dbReference type="InterPro" id="IPR006260">
    <property type="entry name" value="TonB/TolA_C"/>
</dbReference>
<evidence type="ECO:0000256" key="3">
    <source>
        <dbReference type="ARBA" id="ARBA00022448"/>
    </source>
</evidence>
<evidence type="ECO:0000256" key="7">
    <source>
        <dbReference type="ARBA" id="ARBA00022927"/>
    </source>
</evidence>
<organism evidence="12 13">
    <name type="scientific">Aliivibrio wodanis</name>
    <dbReference type="NCBI Taxonomy" id="80852"/>
    <lineage>
        <taxon>Bacteria</taxon>
        <taxon>Pseudomonadati</taxon>
        <taxon>Pseudomonadota</taxon>
        <taxon>Gammaproteobacteria</taxon>
        <taxon>Vibrionales</taxon>
        <taxon>Vibrionaceae</taxon>
        <taxon>Aliivibrio</taxon>
    </lineage>
</organism>
<accession>A0A090I5B2</accession>
<dbReference type="PATRIC" id="fig|80852.17.peg.2770"/>
<keyword evidence="9 10" id="KW-0472">Membrane</keyword>
<evidence type="ECO:0000259" key="11">
    <source>
        <dbReference type="PROSITE" id="PS52015"/>
    </source>
</evidence>
<evidence type="ECO:0000256" key="8">
    <source>
        <dbReference type="ARBA" id="ARBA00022989"/>
    </source>
</evidence>
<comment type="subcellular location">
    <subcellularLocation>
        <location evidence="1">Cell inner membrane</location>
        <topology evidence="1">Single-pass membrane protein</topology>
        <orientation evidence="1">Periplasmic side</orientation>
    </subcellularLocation>
</comment>
<dbReference type="NCBIfam" id="TIGR01352">
    <property type="entry name" value="tonB_Cterm"/>
    <property type="match status" value="1"/>
</dbReference>
<dbReference type="PANTHER" id="PTHR33446">
    <property type="entry name" value="PROTEIN TONB-RELATED"/>
    <property type="match status" value="1"/>
</dbReference>
<dbReference type="Pfam" id="PF03544">
    <property type="entry name" value="TonB_C"/>
    <property type="match status" value="1"/>
</dbReference>
<dbReference type="AlphaFoldDB" id="A0A090I5B2"/>
<dbReference type="Proteomes" id="UP000032427">
    <property type="component" value="Chromosome 2"/>
</dbReference>
<evidence type="ECO:0000256" key="6">
    <source>
        <dbReference type="ARBA" id="ARBA00022692"/>
    </source>
</evidence>
<dbReference type="PROSITE" id="PS52015">
    <property type="entry name" value="TONB_CTD"/>
    <property type="match status" value="1"/>
</dbReference>
<keyword evidence="3" id="KW-0813">Transport</keyword>
<keyword evidence="13" id="KW-1185">Reference proteome</keyword>
<name>A0A090I5B2_9GAMM</name>
<feature type="domain" description="TonB C-terminal" evidence="11">
    <location>
        <begin position="132"/>
        <end position="219"/>
    </location>
</feature>
<proteinExistence type="inferred from homology"/>
<dbReference type="GO" id="GO:0015031">
    <property type="term" value="P:protein transport"/>
    <property type="evidence" value="ECO:0007669"/>
    <property type="project" value="UniProtKB-KW"/>
</dbReference>
<keyword evidence="4" id="KW-1003">Cell membrane</keyword>
<dbReference type="EMBL" id="LN554847">
    <property type="protein sequence ID" value="CED56695.1"/>
    <property type="molecule type" value="Genomic_DNA"/>
</dbReference>
<evidence type="ECO:0000256" key="9">
    <source>
        <dbReference type="ARBA" id="ARBA00023136"/>
    </source>
</evidence>
<evidence type="ECO:0000256" key="5">
    <source>
        <dbReference type="ARBA" id="ARBA00022519"/>
    </source>
</evidence>
<dbReference type="PANTHER" id="PTHR33446:SF14">
    <property type="entry name" value="PROTEIN TONB"/>
    <property type="match status" value="1"/>
</dbReference>
<protein>
    <submittedName>
        <fullName evidence="12">Putative membrane protein</fullName>
    </submittedName>
</protein>
<reference evidence="13" key="1">
    <citation type="submission" date="2014-09" db="EMBL/GenBank/DDBJ databases">
        <authorList>
            <person name="Hjerde E."/>
        </authorList>
    </citation>
    <scope>NUCLEOTIDE SEQUENCE [LARGE SCALE GENOMIC DNA]</scope>
    <source>
        <strain evidence="13">06/09/139</strain>
    </source>
</reference>
<dbReference type="GO" id="GO:0005886">
    <property type="term" value="C:plasma membrane"/>
    <property type="evidence" value="ECO:0007669"/>
    <property type="project" value="UniProtKB-SubCell"/>
</dbReference>
<keyword evidence="7" id="KW-0653">Protein transport</keyword>
<evidence type="ECO:0000256" key="10">
    <source>
        <dbReference type="SAM" id="Phobius"/>
    </source>
</evidence>
<keyword evidence="5" id="KW-0997">Cell inner membrane</keyword>
<dbReference type="InterPro" id="IPR037682">
    <property type="entry name" value="TonB_C"/>
</dbReference>